<proteinExistence type="predicted"/>
<dbReference type="GO" id="GO:0005739">
    <property type="term" value="C:mitochondrion"/>
    <property type="evidence" value="ECO:0007669"/>
    <property type="project" value="GOC"/>
</dbReference>
<dbReference type="STRING" id="28573.A0A0U1LSP6"/>
<dbReference type="AlphaFoldDB" id="A0A0U1LSP6"/>
<sequence length="174" mass="20121">MRSLSPVLASLASVFRIPMSTRPAIASTTALLQGASQQTSSFSTTPSLAKRKNAGYKPDRRVTLIRYFLYHPLTPRPLRFSRNRYLRHWTIHRAWNLYQNKLRTAHEMELQRQQQAMSAACEELRTGCGERGARLFRLSMNKRGVFTDLFPIEYGRLQTDSPPKDGWNHGWKKI</sequence>
<organism evidence="1 2">
    <name type="scientific">Talaromyces islandicus</name>
    <name type="common">Penicillium islandicum</name>
    <dbReference type="NCBI Taxonomy" id="28573"/>
    <lineage>
        <taxon>Eukaryota</taxon>
        <taxon>Fungi</taxon>
        <taxon>Dikarya</taxon>
        <taxon>Ascomycota</taxon>
        <taxon>Pezizomycotina</taxon>
        <taxon>Eurotiomycetes</taxon>
        <taxon>Eurotiomycetidae</taxon>
        <taxon>Eurotiales</taxon>
        <taxon>Trichocomaceae</taxon>
        <taxon>Talaromyces</taxon>
        <taxon>Talaromyces sect. Islandici</taxon>
    </lineage>
</organism>
<protein>
    <recommendedName>
        <fullName evidence="3">54S ribosomal protein L28, mitochondrial</fullName>
    </recommendedName>
</protein>
<dbReference type="GO" id="GO:0032543">
    <property type="term" value="P:mitochondrial translation"/>
    <property type="evidence" value="ECO:0007669"/>
    <property type="project" value="InterPro"/>
</dbReference>
<dbReference type="OMA" id="FTDMFPI"/>
<dbReference type="Proteomes" id="UP000054383">
    <property type="component" value="Unassembled WGS sequence"/>
</dbReference>
<dbReference type="PANTHER" id="PTHR39150:SF1">
    <property type="entry name" value="LARGE RIBOSOMAL SUBUNIT PROTEIN ML40"/>
    <property type="match status" value="1"/>
</dbReference>
<gene>
    <name evidence="1" type="ORF">PISL3812_03415</name>
</gene>
<dbReference type="OrthoDB" id="2098203at2759"/>
<evidence type="ECO:0000313" key="1">
    <source>
        <dbReference type="EMBL" id="CRG86409.1"/>
    </source>
</evidence>
<dbReference type="PANTHER" id="PTHR39150">
    <property type="entry name" value="54S RIBOSOMAL PROTEIN L28, MITOCHONDRIAL"/>
    <property type="match status" value="1"/>
</dbReference>
<dbReference type="Gene3D" id="6.10.250.3440">
    <property type="match status" value="1"/>
</dbReference>
<name>A0A0U1LSP6_TALIS</name>
<dbReference type="GO" id="GO:0003735">
    <property type="term" value="F:structural constituent of ribosome"/>
    <property type="evidence" value="ECO:0007669"/>
    <property type="project" value="InterPro"/>
</dbReference>
<evidence type="ECO:0008006" key="3">
    <source>
        <dbReference type="Google" id="ProtNLM"/>
    </source>
</evidence>
<dbReference type="EMBL" id="CVMT01000002">
    <property type="protein sequence ID" value="CRG86409.1"/>
    <property type="molecule type" value="Genomic_DNA"/>
</dbReference>
<evidence type="ECO:0000313" key="2">
    <source>
        <dbReference type="Proteomes" id="UP000054383"/>
    </source>
</evidence>
<accession>A0A0U1LSP6</accession>
<dbReference type="InterPro" id="IPR042831">
    <property type="entry name" value="Ribosomal_mL40_fung"/>
</dbReference>
<reference evidence="1 2" key="1">
    <citation type="submission" date="2015-04" db="EMBL/GenBank/DDBJ databases">
        <authorList>
            <person name="Syromyatnikov M.Y."/>
            <person name="Popov V.N."/>
        </authorList>
    </citation>
    <scope>NUCLEOTIDE SEQUENCE [LARGE SCALE GENOMIC DNA]</scope>
    <source>
        <strain evidence="1">WF-38-12</strain>
    </source>
</reference>
<keyword evidence="2" id="KW-1185">Reference proteome</keyword>